<name>A0AB35ZGX6_9BACT</name>
<evidence type="ECO:0000313" key="1">
    <source>
        <dbReference type="EMBL" id="MQO04731.1"/>
    </source>
</evidence>
<dbReference type="EMBL" id="VZBT01000085">
    <property type="protein sequence ID" value="MQO04731.1"/>
    <property type="molecule type" value="Genomic_DNA"/>
</dbReference>
<sequence>MTAIGGYFELELPRFPELHAEAIALNSGRFCLEYILRCKKYSKVYVPYFTCDSAVEPLEKLGVPYEFYHIDKDYHITDDIRLQDGEALMYTNYWGLQDEYCKQLACQYQKQLILDYTQAFFSKPIAGIDTFYSCRKFFGVPDGGYLYTDAKIDFELEQDESYTRMDSLVKRIDVSPEAGYNDFQRVSDTFQEMPLRRMSKFTKRMMQSIDYDKAAQRRLDNYNYLRKHLGGRQLSYGEVPIVFPFVSEKGQELRKELISQKVFVAKYWSNVEEWAGDDAVETWMANHILPLPIDQRYGLDDMNRIINFIRK</sequence>
<accession>A0AB35ZGX6</accession>
<dbReference type="Gene3D" id="3.40.640.10">
    <property type="entry name" value="Type I PLP-dependent aspartate aminotransferase-like (Major domain)"/>
    <property type="match status" value="1"/>
</dbReference>
<gene>
    <name evidence="1" type="ORF">F7D62_11585</name>
</gene>
<reference evidence="2" key="1">
    <citation type="submission" date="2019-09" db="EMBL/GenBank/DDBJ databases">
        <title>Distinct polysaccharide growth profiles of human intestinal Prevotella copri isolates.</title>
        <authorList>
            <person name="Fehlner-Peach H."/>
            <person name="Magnabosco C."/>
            <person name="Raghavan V."/>
            <person name="Scher J.U."/>
            <person name="Tett A."/>
            <person name="Cox L.M."/>
            <person name="Gottsegen C."/>
            <person name="Watters A."/>
            <person name="Wiltshire- Gordon J.D."/>
            <person name="Segata N."/>
            <person name="Bonneau R."/>
            <person name="Littman D.R."/>
        </authorList>
    </citation>
    <scope>NUCLEOTIDE SEQUENCE [LARGE SCALE GENOMIC DNA]</scope>
    <source>
        <strain evidence="2">iAK279</strain>
    </source>
</reference>
<dbReference type="AlphaFoldDB" id="A0AB35ZGX6"/>
<dbReference type="SUPFAM" id="SSF53383">
    <property type="entry name" value="PLP-dependent transferases"/>
    <property type="match status" value="1"/>
</dbReference>
<comment type="caution">
    <text evidence="1">The sequence shown here is derived from an EMBL/GenBank/DDBJ whole genome shotgun (WGS) entry which is preliminary data.</text>
</comment>
<evidence type="ECO:0008006" key="3">
    <source>
        <dbReference type="Google" id="ProtNLM"/>
    </source>
</evidence>
<dbReference type="InterPro" id="IPR015421">
    <property type="entry name" value="PyrdxlP-dep_Trfase_major"/>
</dbReference>
<organism evidence="1 2">
    <name type="scientific">Segatella copri</name>
    <dbReference type="NCBI Taxonomy" id="165179"/>
    <lineage>
        <taxon>Bacteria</taxon>
        <taxon>Pseudomonadati</taxon>
        <taxon>Bacteroidota</taxon>
        <taxon>Bacteroidia</taxon>
        <taxon>Bacteroidales</taxon>
        <taxon>Prevotellaceae</taxon>
        <taxon>Segatella</taxon>
    </lineage>
</organism>
<dbReference type="Proteomes" id="UP000390763">
    <property type="component" value="Unassembled WGS sequence"/>
</dbReference>
<evidence type="ECO:0000313" key="2">
    <source>
        <dbReference type="Proteomes" id="UP000390763"/>
    </source>
</evidence>
<dbReference type="InterPro" id="IPR015424">
    <property type="entry name" value="PyrdxlP-dep_Trfase"/>
</dbReference>
<protein>
    <recommendedName>
        <fullName evidence="3">DegT/DnrJ/EryC1/StrS aminotransferase family protein</fullName>
    </recommendedName>
</protein>
<proteinExistence type="predicted"/>